<accession>A0A6P8H8E1</accession>
<keyword evidence="1" id="KW-0472">Membrane</keyword>
<dbReference type="AlphaFoldDB" id="A0A6P8H8E1"/>
<dbReference type="RefSeq" id="XP_031548710.1">
    <property type="nucleotide sequence ID" value="XM_031692850.1"/>
</dbReference>
<keyword evidence="3" id="KW-1185">Reference proteome</keyword>
<feature type="signal peptide" evidence="2">
    <location>
        <begin position="1"/>
        <end position="23"/>
    </location>
</feature>
<dbReference type="OrthoDB" id="10353129at2759"/>
<organism evidence="3 4">
    <name type="scientific">Actinia tenebrosa</name>
    <name type="common">Australian red waratah sea anemone</name>
    <dbReference type="NCBI Taxonomy" id="6105"/>
    <lineage>
        <taxon>Eukaryota</taxon>
        <taxon>Metazoa</taxon>
        <taxon>Cnidaria</taxon>
        <taxon>Anthozoa</taxon>
        <taxon>Hexacorallia</taxon>
        <taxon>Actiniaria</taxon>
        <taxon>Actiniidae</taxon>
        <taxon>Actinia</taxon>
    </lineage>
</organism>
<keyword evidence="1" id="KW-0812">Transmembrane</keyword>
<name>A0A6P8H8E1_ACTTE</name>
<sequence length="131" mass="14786">MVTKFSCISVVLLLLLLVNKASANDLNTLFGISSGDDDTVLYVTIAFVVLAVVLLICMIICLYWLYKVIQGIIKKRQEEMEERRRWHGGVDDIIDDAQKMVPLPRATNTLEKGYINNSYSNTGIDFVNSRI</sequence>
<reference evidence="4" key="1">
    <citation type="submission" date="2025-08" db="UniProtKB">
        <authorList>
            <consortium name="RefSeq"/>
        </authorList>
    </citation>
    <scope>IDENTIFICATION</scope>
    <source>
        <tissue evidence="4">Tentacle</tissue>
    </source>
</reference>
<keyword evidence="1" id="KW-1133">Transmembrane helix</keyword>
<feature type="chain" id="PRO_5027702046" evidence="2">
    <location>
        <begin position="24"/>
        <end position="131"/>
    </location>
</feature>
<evidence type="ECO:0000256" key="1">
    <source>
        <dbReference type="SAM" id="Phobius"/>
    </source>
</evidence>
<evidence type="ECO:0000313" key="3">
    <source>
        <dbReference type="Proteomes" id="UP000515163"/>
    </source>
</evidence>
<dbReference type="InParanoid" id="A0A6P8H8E1"/>
<feature type="transmembrane region" description="Helical" evidence="1">
    <location>
        <begin position="39"/>
        <end position="66"/>
    </location>
</feature>
<dbReference type="KEGG" id="aten:116286366"/>
<protein>
    <submittedName>
        <fullName evidence="4">Uncharacterized protein LOC116286366 isoform X1</fullName>
    </submittedName>
</protein>
<evidence type="ECO:0000313" key="4">
    <source>
        <dbReference type="RefSeq" id="XP_031548710.1"/>
    </source>
</evidence>
<dbReference type="GeneID" id="116286366"/>
<evidence type="ECO:0000256" key="2">
    <source>
        <dbReference type="SAM" id="SignalP"/>
    </source>
</evidence>
<proteinExistence type="predicted"/>
<dbReference type="Proteomes" id="UP000515163">
    <property type="component" value="Unplaced"/>
</dbReference>
<gene>
    <name evidence="4" type="primary">LOC116286366</name>
</gene>
<keyword evidence="2" id="KW-0732">Signal</keyword>